<gene>
    <name evidence="1" type="ORF">HCR76_04920</name>
</gene>
<accession>A0ABX6YM56</accession>
<proteinExistence type="predicted"/>
<reference evidence="1 2" key="1">
    <citation type="submission" date="2020-12" db="EMBL/GenBank/DDBJ databases">
        <title>Microbacterium sp. HY060.</title>
        <authorList>
            <person name="Zhou J."/>
        </authorList>
    </citation>
    <scope>NUCLEOTIDE SEQUENCE [LARGE SCALE GENOMIC DNA]</scope>
    <source>
        <strain evidence="1 2">HY60</strain>
    </source>
</reference>
<dbReference type="RefSeq" id="WP_166988772.1">
    <property type="nucleotide sequence ID" value="NZ_CP061169.1"/>
</dbReference>
<evidence type="ECO:0000313" key="1">
    <source>
        <dbReference type="EMBL" id="QPZ39407.1"/>
    </source>
</evidence>
<keyword evidence="2" id="KW-1185">Reference proteome</keyword>
<organism evidence="1 2">
    <name type="scientific">Paramicrobacterium chengjingii</name>
    <dbReference type="NCBI Taxonomy" id="2769067"/>
    <lineage>
        <taxon>Bacteria</taxon>
        <taxon>Bacillati</taxon>
        <taxon>Actinomycetota</taxon>
        <taxon>Actinomycetes</taxon>
        <taxon>Micrococcales</taxon>
        <taxon>Microbacteriaceae</taxon>
        <taxon>Paramicrobacterium</taxon>
    </lineage>
</organism>
<protein>
    <submittedName>
        <fullName evidence="1">Uncharacterized protein</fullName>
    </submittedName>
</protein>
<dbReference type="Proteomes" id="UP000662814">
    <property type="component" value="Chromosome"/>
</dbReference>
<dbReference type="EMBL" id="CP061169">
    <property type="protein sequence ID" value="QPZ39407.1"/>
    <property type="molecule type" value="Genomic_DNA"/>
</dbReference>
<name>A0ABX6YM56_9MICO</name>
<sequence length="933" mass="100250">MTPLKRFVTISAMVVALIAGLLISPVNLGLWGSAPSHAADLSKFDAGDIISDQVFYDSATMTEGEIADFIKKKVPTCRSGYTCLDAYRENTTARVADSYCKALSGGSNESAARIIYKVSTACGINPQVLLVTLQKEQGLLTHEWPSTWRYTIAMGFGCPDGAPCNEKYYGFQNQLYLAARQFQIYKAWPGSFNYRAGQNNKIQWHPNASCGSSTVYIRNQATAGLYNYTPYRPNSAALTAGYGLGDSCSSYGNRNFYNYFTDWFGSTHKVGWVVKSPDRPEVYFVTGQTKHHIQTQYAYREYRRSFGGLSAVSEGYLKTLSTGAPAMAIVKDPSTGDIMLLQDSTLHRFPSCALAETWGYSCAMDIDLTQDQLRALKRGPDMSNYASVASSTTVHKLSGGKMYPYASAQDAAYYNGGAIGFVAILRDEIASKYTVVGKTLFAPATLAKTGSDKNVYFMGGKSSKWRLPSWAMARDFGISGGYTETSAMALSAYTTSGDLSMFVNCGGSLYLTNSGKLTLVKSGSSSGMRTTNLDPLTCDRLPKVGAFSQSVFVRAHGHPEVYLLEDGDLRHVVSRKALIALNGGTQPTIGLIETGSLASFATGAPILGPATLVKANGSPDVYFVDGSSERHRLPSWVLAREFGLPDGYDAVGQIALSPYKDTGKLSQFVRCESRLYLAGSGQLTRIESGDSAGFDVTELQASTCAALDKGGTISGRVFVRVAGAPEVYLLEAGHVRHVVSTSALLALNGGKMPTLVNVSSATLNSYELGFPVLGPGTLVKETSKSEVFLIIGDQKIRVPTWGVAIDLGLGTTYTSVPDESTQGYERSSTDLSPMVMCSGELYIGAGGTFSSINSSHGMKYTQLDPGMCGSLDYSGPTIANRLIVEDGASGDLYLVENGEFNLVKDNEKVKDMKGHDDLVILTLDSRTISAYAG</sequence>
<evidence type="ECO:0000313" key="2">
    <source>
        <dbReference type="Proteomes" id="UP000662814"/>
    </source>
</evidence>